<dbReference type="EMBL" id="BAAAFD010000002">
    <property type="protein sequence ID" value="GAA0853704.1"/>
    <property type="molecule type" value="Genomic_DNA"/>
</dbReference>
<evidence type="ECO:0000313" key="1">
    <source>
        <dbReference type="EMBL" id="GAA0853704.1"/>
    </source>
</evidence>
<sequence length="122" mass="14069">MILDALQKLLDYLQKERHAQDEKTVAALNAINDALNETKKYIEFSGGQKCHDREREYQLSRLWDQASVAVLSVKAIDPGFPTALHEKALYWADTYEWTSEVAEKKKIKIEHVEQQIAKLLTP</sequence>
<dbReference type="Proteomes" id="UP001500359">
    <property type="component" value="Unassembled WGS sequence"/>
</dbReference>
<evidence type="ECO:0000313" key="2">
    <source>
        <dbReference type="Proteomes" id="UP001500359"/>
    </source>
</evidence>
<keyword evidence="2" id="KW-1185">Reference proteome</keyword>
<organism evidence="1 2">
    <name type="scientific">Aliiglaciecola litoralis</name>
    <dbReference type="NCBI Taxonomy" id="582857"/>
    <lineage>
        <taxon>Bacteria</taxon>
        <taxon>Pseudomonadati</taxon>
        <taxon>Pseudomonadota</taxon>
        <taxon>Gammaproteobacteria</taxon>
        <taxon>Alteromonadales</taxon>
        <taxon>Alteromonadaceae</taxon>
        <taxon>Aliiglaciecola</taxon>
    </lineage>
</organism>
<reference evidence="1 2" key="1">
    <citation type="journal article" date="2019" name="Int. J. Syst. Evol. Microbiol.">
        <title>The Global Catalogue of Microorganisms (GCM) 10K type strain sequencing project: providing services to taxonomists for standard genome sequencing and annotation.</title>
        <authorList>
            <consortium name="The Broad Institute Genomics Platform"/>
            <consortium name="The Broad Institute Genome Sequencing Center for Infectious Disease"/>
            <person name="Wu L."/>
            <person name="Ma J."/>
        </authorList>
    </citation>
    <scope>NUCLEOTIDE SEQUENCE [LARGE SCALE GENOMIC DNA]</scope>
    <source>
        <strain evidence="1 2">JCM 15896</strain>
    </source>
</reference>
<comment type="caution">
    <text evidence="1">The sequence shown here is derived from an EMBL/GenBank/DDBJ whole genome shotgun (WGS) entry which is preliminary data.</text>
</comment>
<proteinExistence type="predicted"/>
<gene>
    <name evidence="1" type="ORF">GCM10009114_07060</name>
</gene>
<dbReference type="RefSeq" id="WP_343856577.1">
    <property type="nucleotide sequence ID" value="NZ_BAAAFD010000002.1"/>
</dbReference>
<name>A0ABN1LE05_9ALTE</name>
<protein>
    <submittedName>
        <fullName evidence="1">Uncharacterized protein</fullName>
    </submittedName>
</protein>
<accession>A0ABN1LE05</accession>